<gene>
    <name evidence="2" type="ORF">FBY41_0880</name>
</gene>
<proteinExistence type="predicted"/>
<evidence type="ECO:0000313" key="2">
    <source>
        <dbReference type="EMBL" id="TQM64512.1"/>
    </source>
</evidence>
<keyword evidence="3" id="KW-1185">Reference proteome</keyword>
<evidence type="ECO:0000256" key="1">
    <source>
        <dbReference type="SAM" id="Phobius"/>
    </source>
</evidence>
<accession>A0A543I1P8</accession>
<name>A0A543I1P8_9MICO</name>
<reference evidence="2 3" key="1">
    <citation type="submission" date="2019-06" db="EMBL/GenBank/DDBJ databases">
        <title>Genome sequencing of plant associated microbes to promote plant fitness in Sorghum bicolor and Oryza sativa.</title>
        <authorList>
            <person name="Coleman-Derr D."/>
        </authorList>
    </citation>
    <scope>NUCLEOTIDE SEQUENCE [LARGE SCALE GENOMIC DNA]</scope>
    <source>
        <strain evidence="2 3">KV-663</strain>
    </source>
</reference>
<keyword evidence="1" id="KW-0812">Transmembrane</keyword>
<keyword evidence="1" id="KW-1133">Transmembrane helix</keyword>
<dbReference type="Pfam" id="PF14029">
    <property type="entry name" value="DUF4244"/>
    <property type="match status" value="1"/>
</dbReference>
<dbReference type="RefSeq" id="WP_260439552.1">
    <property type="nucleotide sequence ID" value="NZ_VFPM01000001.1"/>
</dbReference>
<dbReference type="Proteomes" id="UP000316747">
    <property type="component" value="Unassembled WGS sequence"/>
</dbReference>
<dbReference type="InterPro" id="IPR025338">
    <property type="entry name" value="DUF4244"/>
</dbReference>
<sequence>MTRHTISLRLTHPLGGGWMGASRRRWRRLLRRAEVGMTTAEYAVGIMAACTFALVLLGVVRSDAVRGALAGLVQSALGIAG</sequence>
<feature type="transmembrane region" description="Helical" evidence="1">
    <location>
        <begin position="42"/>
        <end position="60"/>
    </location>
</feature>
<keyword evidence="1" id="KW-0472">Membrane</keyword>
<dbReference type="AlphaFoldDB" id="A0A543I1P8"/>
<comment type="caution">
    <text evidence="2">The sequence shown here is derived from an EMBL/GenBank/DDBJ whole genome shotgun (WGS) entry which is preliminary data.</text>
</comment>
<organism evidence="2 3">
    <name type="scientific">Humibacillus xanthopallidus</name>
    <dbReference type="NCBI Taxonomy" id="412689"/>
    <lineage>
        <taxon>Bacteria</taxon>
        <taxon>Bacillati</taxon>
        <taxon>Actinomycetota</taxon>
        <taxon>Actinomycetes</taxon>
        <taxon>Micrococcales</taxon>
        <taxon>Intrasporangiaceae</taxon>
        <taxon>Humibacillus</taxon>
    </lineage>
</organism>
<evidence type="ECO:0000313" key="3">
    <source>
        <dbReference type="Proteomes" id="UP000316747"/>
    </source>
</evidence>
<protein>
    <submittedName>
        <fullName evidence="2">Uncharacterized protein DUF4244</fullName>
    </submittedName>
</protein>
<dbReference type="EMBL" id="VFPM01000001">
    <property type="protein sequence ID" value="TQM64512.1"/>
    <property type="molecule type" value="Genomic_DNA"/>
</dbReference>